<keyword evidence="3" id="KW-1185">Reference proteome</keyword>
<dbReference type="Proteomes" id="UP000321196">
    <property type="component" value="Unassembled WGS sequence"/>
</dbReference>
<accession>A0A5C8HM96</accession>
<name>A0A5C8HM96_9MICO</name>
<feature type="transmembrane region" description="Helical" evidence="1">
    <location>
        <begin position="96"/>
        <end position="116"/>
    </location>
</feature>
<reference evidence="2 3" key="1">
    <citation type="submission" date="2019-08" db="EMBL/GenBank/DDBJ databases">
        <authorList>
            <person name="Dong K."/>
        </authorList>
    </citation>
    <scope>NUCLEOTIDE SEQUENCE [LARGE SCALE GENOMIC DNA]</scope>
    <source>
        <strain evidence="2 3">M4-8</strain>
    </source>
</reference>
<feature type="transmembrane region" description="Helical" evidence="1">
    <location>
        <begin position="128"/>
        <end position="147"/>
    </location>
</feature>
<sequence length="211" mass="22025">MPAAKTPTFTVRHLQRARALFAAMAAIMITFTSDHSAPIGLAAFSGFAVATGLVWALSAWLVYPAGRRAVPILLALINGSAGIIASSPMARTTTMFFMMVITWAALTAIVEGWWALHERRGPHAAEAKDSLGVAIITAVLAIAIALIQPTFALEYFNEAIQEGGTLTGITIAVGVFGGYAAIIAVYLGIAGFSPKNDVVTPQPAPAQEVSS</sequence>
<dbReference type="OrthoDB" id="5083956at2"/>
<feature type="transmembrane region" description="Helical" evidence="1">
    <location>
        <begin position="167"/>
        <end position="189"/>
    </location>
</feature>
<feature type="transmembrane region" description="Helical" evidence="1">
    <location>
        <begin position="17"/>
        <end position="33"/>
    </location>
</feature>
<feature type="transmembrane region" description="Helical" evidence="1">
    <location>
        <begin position="70"/>
        <end position="90"/>
    </location>
</feature>
<dbReference type="AlphaFoldDB" id="A0A5C8HM96"/>
<evidence type="ECO:0000256" key="1">
    <source>
        <dbReference type="SAM" id="Phobius"/>
    </source>
</evidence>
<keyword evidence="1" id="KW-0812">Transmembrane</keyword>
<feature type="transmembrane region" description="Helical" evidence="1">
    <location>
        <begin position="39"/>
        <end position="63"/>
    </location>
</feature>
<dbReference type="RefSeq" id="WP_147826447.1">
    <property type="nucleotide sequence ID" value="NZ_BAAARG010000001.1"/>
</dbReference>
<proteinExistence type="predicted"/>
<evidence type="ECO:0000313" key="3">
    <source>
        <dbReference type="Proteomes" id="UP000321196"/>
    </source>
</evidence>
<dbReference type="EMBL" id="VRSW01000004">
    <property type="protein sequence ID" value="TXK03517.1"/>
    <property type="molecule type" value="Genomic_DNA"/>
</dbReference>
<keyword evidence="1" id="KW-0472">Membrane</keyword>
<keyword evidence="1" id="KW-1133">Transmembrane helix</keyword>
<gene>
    <name evidence="2" type="ORF">FVP60_11625</name>
</gene>
<organism evidence="2 3">
    <name type="scientific">Microbacterium mitrae</name>
    <dbReference type="NCBI Taxonomy" id="664640"/>
    <lineage>
        <taxon>Bacteria</taxon>
        <taxon>Bacillati</taxon>
        <taxon>Actinomycetota</taxon>
        <taxon>Actinomycetes</taxon>
        <taxon>Micrococcales</taxon>
        <taxon>Microbacteriaceae</taxon>
        <taxon>Microbacterium</taxon>
    </lineage>
</organism>
<comment type="caution">
    <text evidence="2">The sequence shown here is derived from an EMBL/GenBank/DDBJ whole genome shotgun (WGS) entry which is preliminary data.</text>
</comment>
<protein>
    <submittedName>
        <fullName evidence="2">Acyl-CoA synthetase</fullName>
    </submittedName>
</protein>
<evidence type="ECO:0000313" key="2">
    <source>
        <dbReference type="EMBL" id="TXK03517.1"/>
    </source>
</evidence>